<dbReference type="InterPro" id="IPR036910">
    <property type="entry name" value="HMG_box_dom_sf"/>
</dbReference>
<feature type="region of interest" description="Disordered" evidence="4">
    <location>
        <begin position="28"/>
        <end position="47"/>
    </location>
</feature>
<keyword evidence="1 3" id="KW-0238">DNA-binding</keyword>
<dbReference type="SUPFAM" id="SSF47095">
    <property type="entry name" value="HMG-box"/>
    <property type="match status" value="1"/>
</dbReference>
<dbReference type="Pfam" id="PF00505">
    <property type="entry name" value="HMG_box"/>
    <property type="match status" value="1"/>
</dbReference>
<feature type="compositionally biased region" description="Polar residues" evidence="4">
    <location>
        <begin position="37"/>
        <end position="47"/>
    </location>
</feature>
<evidence type="ECO:0000256" key="2">
    <source>
        <dbReference type="ARBA" id="ARBA00023242"/>
    </source>
</evidence>
<name>A0A8H4R1L3_9AGAR</name>
<dbReference type="CDD" id="cd01389">
    <property type="entry name" value="HMG-box_ROX1-like"/>
    <property type="match status" value="1"/>
</dbReference>
<feature type="region of interest" description="Disordered" evidence="4">
    <location>
        <begin position="430"/>
        <end position="474"/>
    </location>
</feature>
<dbReference type="GO" id="GO:0005634">
    <property type="term" value="C:nucleus"/>
    <property type="evidence" value="ECO:0007669"/>
    <property type="project" value="UniProtKB-UniRule"/>
</dbReference>
<feature type="region of interest" description="Disordered" evidence="4">
    <location>
        <begin position="274"/>
        <end position="370"/>
    </location>
</feature>
<organism evidence="6 7">
    <name type="scientific">Agrocybe pediades</name>
    <dbReference type="NCBI Taxonomy" id="84607"/>
    <lineage>
        <taxon>Eukaryota</taxon>
        <taxon>Fungi</taxon>
        <taxon>Dikarya</taxon>
        <taxon>Basidiomycota</taxon>
        <taxon>Agaricomycotina</taxon>
        <taxon>Agaricomycetes</taxon>
        <taxon>Agaricomycetidae</taxon>
        <taxon>Agaricales</taxon>
        <taxon>Agaricineae</taxon>
        <taxon>Strophariaceae</taxon>
        <taxon>Agrocybe</taxon>
    </lineage>
</organism>
<evidence type="ECO:0000259" key="5">
    <source>
        <dbReference type="PROSITE" id="PS50118"/>
    </source>
</evidence>
<protein>
    <recommendedName>
        <fullName evidence="5">HMG box domain-containing protein</fullName>
    </recommendedName>
</protein>
<feature type="region of interest" description="Disordered" evidence="4">
    <location>
        <begin position="59"/>
        <end position="108"/>
    </location>
</feature>
<reference evidence="6 7" key="1">
    <citation type="submission" date="2019-12" db="EMBL/GenBank/DDBJ databases">
        <authorList>
            <person name="Floudas D."/>
            <person name="Bentzer J."/>
            <person name="Ahren D."/>
            <person name="Johansson T."/>
            <person name="Persson P."/>
            <person name="Tunlid A."/>
        </authorList>
    </citation>
    <scope>NUCLEOTIDE SEQUENCE [LARGE SCALE GENOMIC DNA]</scope>
    <source>
        <strain evidence="6 7">CBS 102.39</strain>
    </source>
</reference>
<comment type="caution">
    <text evidence="6">The sequence shown here is derived from an EMBL/GenBank/DDBJ whole genome shotgun (WGS) entry which is preliminary data.</text>
</comment>
<dbReference type="GO" id="GO:0000978">
    <property type="term" value="F:RNA polymerase II cis-regulatory region sequence-specific DNA binding"/>
    <property type="evidence" value="ECO:0007669"/>
    <property type="project" value="TreeGrafter"/>
</dbReference>
<feature type="compositionally biased region" description="Low complexity" evidence="4">
    <location>
        <begin position="438"/>
        <end position="447"/>
    </location>
</feature>
<evidence type="ECO:0000256" key="4">
    <source>
        <dbReference type="SAM" id="MobiDB-lite"/>
    </source>
</evidence>
<evidence type="ECO:0000256" key="1">
    <source>
        <dbReference type="ARBA" id="ARBA00023125"/>
    </source>
</evidence>
<dbReference type="PANTHER" id="PTHR45789">
    <property type="entry name" value="FI18025P1"/>
    <property type="match status" value="1"/>
</dbReference>
<dbReference type="SMART" id="SM00398">
    <property type="entry name" value="HMG"/>
    <property type="match status" value="1"/>
</dbReference>
<dbReference type="Gene3D" id="1.10.30.10">
    <property type="entry name" value="High mobility group box domain"/>
    <property type="match status" value="1"/>
</dbReference>
<dbReference type="EMBL" id="JAACJL010000015">
    <property type="protein sequence ID" value="KAF4620560.1"/>
    <property type="molecule type" value="Genomic_DNA"/>
</dbReference>
<keyword evidence="2 3" id="KW-0539">Nucleus</keyword>
<gene>
    <name evidence="6" type="ORF">D9613_001106</name>
</gene>
<dbReference type="InterPro" id="IPR009071">
    <property type="entry name" value="HMG_box_dom"/>
</dbReference>
<accession>A0A8H4R1L3</accession>
<dbReference type="Proteomes" id="UP000521872">
    <property type="component" value="Unassembled WGS sequence"/>
</dbReference>
<evidence type="ECO:0000313" key="7">
    <source>
        <dbReference type="Proteomes" id="UP000521872"/>
    </source>
</evidence>
<feature type="DNA-binding region" description="HMG box" evidence="3">
    <location>
        <begin position="106"/>
        <end position="175"/>
    </location>
</feature>
<evidence type="ECO:0000256" key="3">
    <source>
        <dbReference type="PROSITE-ProRule" id="PRU00267"/>
    </source>
</evidence>
<feature type="domain" description="HMG box" evidence="5">
    <location>
        <begin position="106"/>
        <end position="175"/>
    </location>
</feature>
<feature type="region of interest" description="Disordered" evidence="4">
    <location>
        <begin position="591"/>
        <end position="610"/>
    </location>
</feature>
<feature type="compositionally biased region" description="Low complexity" evidence="4">
    <location>
        <begin position="63"/>
        <end position="80"/>
    </location>
</feature>
<feature type="compositionally biased region" description="Low complexity" evidence="4">
    <location>
        <begin position="396"/>
        <end position="414"/>
    </location>
</feature>
<feature type="region of interest" description="Disordered" evidence="4">
    <location>
        <begin position="392"/>
        <end position="416"/>
    </location>
</feature>
<evidence type="ECO:0000313" key="6">
    <source>
        <dbReference type="EMBL" id="KAF4620560.1"/>
    </source>
</evidence>
<feature type="region of interest" description="Disordered" evidence="4">
    <location>
        <begin position="188"/>
        <end position="239"/>
    </location>
</feature>
<sequence>MGAENVEEDGEHSRAHRYFTRLTRCNAKDMPPLIDNPSPNYTFLSGNTPLSFASASTAMQNISPQPSSSLASSPVSPLSPEDMTTPPASGPTRSRPHGKRRDPSYIPRPPNAFILFRCAFVKEQAIPGKVEGNHSKLSKIIGHYWKTLAPEEREKWEAKAVLAQEEHRALYPDWRFRPGANALAKQKVMEELGSSSSSARRRSVKNAKDDSPSRDGKEKDAAQDVKGKGKAKASKRVVSLEETRCAKIAGFVAEGIRGKELEVAVKAWEGDHKLPKANTRTVKSRNRTKQTQPSSSEHEHVRSHSNASSTAQASNLSTIASPSVKKPSVNISSPKTSKQNSPIISEAPQKPTHEVSSASAPSSAVDPTANSLPLTHMFKRSLSAPIPDEQQQLCFSQSASESPSEPPSADEYSPLSAGPIVESVWGDSYQDPVLQDAPRPSSRSTIRSPHETIASVPMPPSGSATGVFDSTSPRLTWQDAENQRRMEELHGPDMWWSPRPTTTDSLDGKFAGRVEEVGSAEIPALSMGYDTQQGGNDFDRAYAEQYGQYGSLQSESHGGMWTTLSSSDANSHTGLVTVINDPYIDVCDKSDDGEAKASPSIHSPTTFSHPPPLSGSYYEASVPPFPSPEIPSTSYSTLTGWAGDYKHDAPSNLGTWPSGDVPAASSYYHGNPAIVAPQPLPTFHRLDAEEWDRFEYRAARGMQLPTEPPRQVEFMDELRRMHGMQ</sequence>
<dbReference type="PROSITE" id="PS50118">
    <property type="entry name" value="HMG_BOX_2"/>
    <property type="match status" value="1"/>
</dbReference>
<dbReference type="AlphaFoldDB" id="A0A8H4R1L3"/>
<keyword evidence="7" id="KW-1185">Reference proteome</keyword>
<proteinExistence type="predicted"/>
<feature type="compositionally biased region" description="Polar residues" evidence="4">
    <location>
        <begin position="329"/>
        <end position="343"/>
    </location>
</feature>
<feature type="compositionally biased region" description="Polar residues" evidence="4">
    <location>
        <begin position="462"/>
        <end position="474"/>
    </location>
</feature>
<feature type="compositionally biased region" description="Polar residues" evidence="4">
    <location>
        <begin position="306"/>
        <end position="321"/>
    </location>
</feature>
<dbReference type="GO" id="GO:0000981">
    <property type="term" value="F:DNA-binding transcription factor activity, RNA polymerase II-specific"/>
    <property type="evidence" value="ECO:0007669"/>
    <property type="project" value="TreeGrafter"/>
</dbReference>
<feature type="compositionally biased region" description="Basic and acidic residues" evidence="4">
    <location>
        <begin position="206"/>
        <end position="227"/>
    </location>
</feature>
<dbReference type="PANTHER" id="PTHR45789:SF2">
    <property type="entry name" value="FI18025P1"/>
    <property type="match status" value="1"/>
</dbReference>
<dbReference type="InterPro" id="IPR051356">
    <property type="entry name" value="SOX/SOX-like_TF"/>
</dbReference>